<evidence type="ECO:0000259" key="6">
    <source>
        <dbReference type="PROSITE" id="PS51900"/>
    </source>
</evidence>
<dbReference type="EMBL" id="JYNL01000052">
    <property type="protein sequence ID" value="KMO71625.1"/>
    <property type="molecule type" value="Genomic_DNA"/>
</dbReference>
<dbReference type="CDD" id="cd01189">
    <property type="entry name" value="INT_ICEBs1_C_like"/>
    <property type="match status" value="1"/>
</dbReference>
<evidence type="ECO:0000313" key="7">
    <source>
        <dbReference type="EMBL" id="KMO71625.1"/>
    </source>
</evidence>
<dbReference type="PANTHER" id="PTHR30349">
    <property type="entry name" value="PHAGE INTEGRASE-RELATED"/>
    <property type="match status" value="1"/>
</dbReference>
<evidence type="ECO:0000256" key="1">
    <source>
        <dbReference type="ARBA" id="ARBA00023125"/>
    </source>
</evidence>
<dbReference type="InterPro" id="IPR010998">
    <property type="entry name" value="Integrase_recombinase_N"/>
</dbReference>
<dbReference type="Proteomes" id="UP000036513">
    <property type="component" value="Unassembled WGS sequence"/>
</dbReference>
<evidence type="ECO:0000256" key="2">
    <source>
        <dbReference type="ARBA" id="ARBA00023172"/>
    </source>
</evidence>
<reference evidence="7 8" key="1">
    <citation type="journal article" date="2015" name="Genome Biol. Evol.">
        <title>Characterization of Three Mycobacterium spp. with Potential Use in Bioremediation by Genome Sequencing and Comparative Genomics.</title>
        <authorList>
            <person name="Das S."/>
            <person name="Pettersson B.M."/>
            <person name="Behra P.R."/>
            <person name="Ramesh M."/>
            <person name="Dasgupta S."/>
            <person name="Bhattacharya A."/>
            <person name="Kirsebom L.A."/>
        </authorList>
    </citation>
    <scope>NUCLEOTIDE SEQUENCE [LARGE SCALE GENOMIC DNA]</scope>
    <source>
        <strain evidence="7 8">DSM 43826</strain>
    </source>
</reference>
<dbReference type="RefSeq" id="WP_048471781.1">
    <property type="nucleotide sequence ID" value="NZ_JYNL01000052.1"/>
</dbReference>
<dbReference type="AlphaFoldDB" id="A0A0J6VKU0"/>
<keyword evidence="2" id="KW-0233">DNA recombination</keyword>
<comment type="caution">
    <text evidence="7">The sequence shown here is derived from an EMBL/GenBank/DDBJ whole genome shotgun (WGS) entry which is preliminary data.</text>
</comment>
<dbReference type="GO" id="GO:0006310">
    <property type="term" value="P:DNA recombination"/>
    <property type="evidence" value="ECO:0007669"/>
    <property type="project" value="UniProtKB-KW"/>
</dbReference>
<dbReference type="PROSITE" id="PS51898">
    <property type="entry name" value="TYR_RECOMBINASE"/>
    <property type="match status" value="1"/>
</dbReference>
<dbReference type="PATRIC" id="fig|37916.4.peg.4423"/>
<dbReference type="InterPro" id="IPR044068">
    <property type="entry name" value="CB"/>
</dbReference>
<proteinExistence type="predicted"/>
<feature type="region of interest" description="Disordered" evidence="4">
    <location>
        <begin position="1"/>
        <end position="24"/>
    </location>
</feature>
<organism evidence="7 8">
    <name type="scientific">Mycolicibacterium chlorophenolicum</name>
    <dbReference type="NCBI Taxonomy" id="37916"/>
    <lineage>
        <taxon>Bacteria</taxon>
        <taxon>Bacillati</taxon>
        <taxon>Actinomycetota</taxon>
        <taxon>Actinomycetes</taxon>
        <taxon>Mycobacteriales</taxon>
        <taxon>Mycobacteriaceae</taxon>
        <taxon>Mycolicibacterium</taxon>
    </lineage>
</organism>
<dbReference type="InterPro" id="IPR013762">
    <property type="entry name" value="Integrase-like_cat_sf"/>
</dbReference>
<dbReference type="Gene3D" id="1.10.443.10">
    <property type="entry name" value="Intergrase catalytic core"/>
    <property type="match status" value="1"/>
</dbReference>
<accession>A0A0J6VKU0</accession>
<dbReference type="InterPro" id="IPR050090">
    <property type="entry name" value="Tyrosine_recombinase_XerCD"/>
</dbReference>
<dbReference type="Pfam" id="PF00589">
    <property type="entry name" value="Phage_integrase"/>
    <property type="match status" value="1"/>
</dbReference>
<feature type="domain" description="Core-binding (CB)" evidence="6">
    <location>
        <begin position="79"/>
        <end position="235"/>
    </location>
</feature>
<keyword evidence="1 3" id="KW-0238">DNA-binding</keyword>
<gene>
    <name evidence="7" type="primary">xerC_13</name>
    <name evidence="7" type="ORF">MCHLDSM_04445</name>
</gene>
<protein>
    <submittedName>
        <fullName evidence="7">Tyrosine recombinase XerC</fullName>
    </submittedName>
</protein>
<dbReference type="GO" id="GO:0003677">
    <property type="term" value="F:DNA binding"/>
    <property type="evidence" value="ECO:0007669"/>
    <property type="project" value="UniProtKB-UniRule"/>
</dbReference>
<dbReference type="PROSITE" id="PS51900">
    <property type="entry name" value="CB"/>
    <property type="match status" value="1"/>
</dbReference>
<dbReference type="InterPro" id="IPR011010">
    <property type="entry name" value="DNA_brk_join_enz"/>
</dbReference>
<evidence type="ECO:0000256" key="4">
    <source>
        <dbReference type="SAM" id="MobiDB-lite"/>
    </source>
</evidence>
<dbReference type="PANTHER" id="PTHR30349:SF91">
    <property type="entry name" value="INTA PROTEIN"/>
    <property type="match status" value="1"/>
</dbReference>
<keyword evidence="8" id="KW-1185">Reference proteome</keyword>
<name>A0A0J6VKU0_9MYCO</name>
<dbReference type="STRING" id="37916.MCHLDSM_04445"/>
<dbReference type="SMR" id="A0A0J6VKU0"/>
<evidence type="ECO:0000313" key="8">
    <source>
        <dbReference type="Proteomes" id="UP000036513"/>
    </source>
</evidence>
<dbReference type="Gene3D" id="1.10.150.130">
    <property type="match status" value="1"/>
</dbReference>
<feature type="domain" description="Tyr recombinase" evidence="5">
    <location>
        <begin position="256"/>
        <end position="452"/>
    </location>
</feature>
<evidence type="ECO:0000259" key="5">
    <source>
        <dbReference type="PROSITE" id="PS51898"/>
    </source>
</evidence>
<dbReference type="SUPFAM" id="SSF56349">
    <property type="entry name" value="DNA breaking-rejoining enzymes"/>
    <property type="match status" value="1"/>
</dbReference>
<dbReference type="InterPro" id="IPR002104">
    <property type="entry name" value="Integrase_catalytic"/>
</dbReference>
<evidence type="ECO:0000256" key="3">
    <source>
        <dbReference type="PROSITE-ProRule" id="PRU01248"/>
    </source>
</evidence>
<dbReference type="GO" id="GO:0015074">
    <property type="term" value="P:DNA integration"/>
    <property type="evidence" value="ECO:0007669"/>
    <property type="project" value="InterPro"/>
</dbReference>
<sequence length="466" mass="51388">MTTTDELGATRTRRAEPITRHTARNGAVSYRFQADVGIRPNGTRDRQRFTFRTLAEARREYRRITTEVAAGAFVKRDPTTVAEYLTRWLDSRRDVRANTLAGYRHSLKPVIDTLGSMGLQQLRSADIDALVTVRLNGTPIMQRDKRGRRAAEVLTFLRGRPEGARYNEILVALGEPGIKSLDRLVASGGVVRKGRGHYVAAEPSDLPRPRIAGSVSPRTVVTMLVVLSSALDDAMREGLVARNVARLVKRPTVEHHEMRSWTPEQAGQFRQHVRDDRLNACWLLTLAGLRRSEVLGLRWSDVDFDAGTVSVAQGRVVVKGSGTVTGDPKSKRSRRALPMPVDVLTALRTFKLRQAEERLALGSQYPDTGLVAVNADGSPIRPETYSSEFARRAKDAGVPVIRLHDVRHTAATMLLDGGTTPSATAKWLGHDPAITLRVYGHVYDDALAAAGDALMGRSRSNGEQQR</sequence>